<dbReference type="GO" id="GO:0046872">
    <property type="term" value="F:metal ion binding"/>
    <property type="evidence" value="ECO:0007669"/>
    <property type="project" value="UniProtKB-KW"/>
</dbReference>
<evidence type="ECO:0000256" key="9">
    <source>
        <dbReference type="ARBA" id="ARBA00049935"/>
    </source>
</evidence>
<keyword evidence="13" id="KW-1185">Reference proteome</keyword>
<name>A0A4R6RV21_9MICO</name>
<accession>A0A4R6RV21</accession>
<dbReference type="InterPro" id="IPR011008">
    <property type="entry name" value="Dimeric_a/b-barrel"/>
</dbReference>
<evidence type="ECO:0000256" key="5">
    <source>
        <dbReference type="ARBA" id="ARBA00023444"/>
    </source>
</evidence>
<comment type="cofactor">
    <cofactor evidence="9">
        <name>Fe-coproporphyrin III</name>
        <dbReference type="ChEBI" id="CHEBI:68438"/>
    </cofactor>
</comment>
<comment type="catalytic activity">
    <reaction evidence="8">
        <text>Fe-coproporphyrin III + 2 H2O2 + 2 H(+) = heme b + 2 CO2 + 4 H2O</text>
        <dbReference type="Rhea" id="RHEA:56516"/>
        <dbReference type="ChEBI" id="CHEBI:15377"/>
        <dbReference type="ChEBI" id="CHEBI:15378"/>
        <dbReference type="ChEBI" id="CHEBI:16240"/>
        <dbReference type="ChEBI" id="CHEBI:16526"/>
        <dbReference type="ChEBI" id="CHEBI:60344"/>
        <dbReference type="ChEBI" id="CHEBI:68438"/>
        <dbReference type="EC" id="1.3.98.5"/>
    </reaction>
    <physiologicalReaction direction="left-to-right" evidence="8">
        <dbReference type="Rhea" id="RHEA:56517"/>
    </physiologicalReaction>
</comment>
<evidence type="ECO:0000256" key="3">
    <source>
        <dbReference type="ARBA" id="ARBA00022723"/>
    </source>
</evidence>
<dbReference type="InterPro" id="IPR010644">
    <property type="entry name" value="ChdC/CLD"/>
</dbReference>
<gene>
    <name evidence="12" type="ORF">EDF62_2482</name>
</gene>
<evidence type="ECO:0000256" key="6">
    <source>
        <dbReference type="ARBA" id="ARBA00029882"/>
    </source>
</evidence>
<dbReference type="Pfam" id="PF06778">
    <property type="entry name" value="Chlor_dismutase"/>
    <property type="match status" value="1"/>
</dbReference>
<dbReference type="GO" id="GO:0016491">
    <property type="term" value="F:oxidoreductase activity"/>
    <property type="evidence" value="ECO:0007669"/>
    <property type="project" value="InterPro"/>
</dbReference>
<keyword evidence="2" id="KW-0349">Heme</keyword>
<evidence type="ECO:0000256" key="7">
    <source>
        <dbReference type="ARBA" id="ARBA00030236"/>
    </source>
</evidence>
<evidence type="ECO:0000256" key="10">
    <source>
        <dbReference type="ARBA" id="ARBA00050019"/>
    </source>
</evidence>
<dbReference type="GO" id="GO:0020037">
    <property type="term" value="F:heme binding"/>
    <property type="evidence" value="ECO:0007669"/>
    <property type="project" value="InterPro"/>
</dbReference>
<protein>
    <recommendedName>
        <fullName evidence="1">Coproheme decarboxylase</fullName>
        <ecNumber evidence="10">1.3.98.5</ecNumber>
    </recommendedName>
    <alternativeName>
        <fullName evidence="6">Coproheme III oxidative decarboxylase</fullName>
    </alternativeName>
    <alternativeName>
        <fullName evidence="7">Hydrogen peroxide-dependent heme synthase</fullName>
    </alternativeName>
</protein>
<proteinExistence type="predicted"/>
<dbReference type="PANTHER" id="PTHR36843">
    <property type="entry name" value="HEME-DEPENDENT PEROXIDASE YWFI-RELATED"/>
    <property type="match status" value="1"/>
</dbReference>
<evidence type="ECO:0000256" key="8">
    <source>
        <dbReference type="ARBA" id="ARBA00049896"/>
    </source>
</evidence>
<dbReference type="SUPFAM" id="SSF54909">
    <property type="entry name" value="Dimeric alpha+beta barrel"/>
    <property type="match status" value="1"/>
</dbReference>
<keyword evidence="4" id="KW-0408">Iron</keyword>
<dbReference type="EC" id="1.3.98.5" evidence="10"/>
<dbReference type="EMBL" id="SNYA01000006">
    <property type="protein sequence ID" value="TDP90829.1"/>
    <property type="molecule type" value="Genomic_DNA"/>
</dbReference>
<evidence type="ECO:0000256" key="1">
    <source>
        <dbReference type="ARBA" id="ARBA00014413"/>
    </source>
</evidence>
<evidence type="ECO:0000313" key="12">
    <source>
        <dbReference type="EMBL" id="TDP90829.1"/>
    </source>
</evidence>
<evidence type="ECO:0000256" key="4">
    <source>
        <dbReference type="ARBA" id="ARBA00023004"/>
    </source>
</evidence>
<reference evidence="12 13" key="1">
    <citation type="submission" date="2019-03" db="EMBL/GenBank/DDBJ databases">
        <title>Genomic analyses of the natural microbiome of Caenorhabditis elegans.</title>
        <authorList>
            <person name="Samuel B."/>
        </authorList>
    </citation>
    <scope>NUCLEOTIDE SEQUENCE [LARGE SCALE GENOMIC DNA]</scope>
    <source>
        <strain evidence="12 13">JUb18</strain>
    </source>
</reference>
<feature type="compositionally biased region" description="Polar residues" evidence="11">
    <location>
        <begin position="1"/>
        <end position="13"/>
    </location>
</feature>
<organism evidence="12 13">
    <name type="scientific">Leucobacter luti</name>
    <dbReference type="NCBI Taxonomy" id="340320"/>
    <lineage>
        <taxon>Bacteria</taxon>
        <taxon>Bacillati</taxon>
        <taxon>Actinomycetota</taxon>
        <taxon>Actinomycetes</taxon>
        <taxon>Micrococcales</taxon>
        <taxon>Microbacteriaceae</taxon>
        <taxon>Leucobacter</taxon>
    </lineage>
</organism>
<evidence type="ECO:0000313" key="13">
    <source>
        <dbReference type="Proteomes" id="UP000295601"/>
    </source>
</evidence>
<comment type="pathway">
    <text evidence="5">Porphyrin-containing compound metabolism.</text>
</comment>
<dbReference type="PANTHER" id="PTHR36843:SF1">
    <property type="entry name" value="COPROHEME DECARBOXYLASE"/>
    <property type="match status" value="1"/>
</dbReference>
<feature type="region of interest" description="Disordered" evidence="11">
    <location>
        <begin position="1"/>
        <end position="20"/>
    </location>
</feature>
<evidence type="ECO:0000256" key="2">
    <source>
        <dbReference type="ARBA" id="ARBA00022617"/>
    </source>
</evidence>
<comment type="caution">
    <text evidence="12">The sequence shown here is derived from an EMBL/GenBank/DDBJ whole genome shotgun (WGS) entry which is preliminary data.</text>
</comment>
<dbReference type="Proteomes" id="UP000295601">
    <property type="component" value="Unassembled WGS sequence"/>
</dbReference>
<sequence length="223" mass="24114">MSEDVSTQQQSTVEPPAHAADPGEVAFSLFAVFRLSSSHPVVLDGRDVPDIVQELEDVTASLAEERVFVRGWYDVSGIRSDADLMVWLHGSEIEDLQWALRQLRRCALLRPLIRAWSGIGADPVPQEGFASREPSEWLACATAEIPDETPLAGLASDGDVALHVFDAAGLADAGWLVAAEADDPLALIGLVRALQHGAPVIADVRTRYTGRFIEPAEIVEVLQ</sequence>
<dbReference type="OrthoDB" id="9773646at2"/>
<evidence type="ECO:0000256" key="11">
    <source>
        <dbReference type="SAM" id="MobiDB-lite"/>
    </source>
</evidence>
<dbReference type="RefSeq" id="WP_132206115.1">
    <property type="nucleotide sequence ID" value="NZ_CP080492.1"/>
</dbReference>
<dbReference type="AlphaFoldDB" id="A0A4R6RV21"/>
<keyword evidence="3" id="KW-0479">Metal-binding</keyword>